<dbReference type="PANTHER" id="PTHR43273">
    <property type="entry name" value="ANAEROBIC SULFATASE-MATURATING ENZYME HOMOLOG ASLB-RELATED"/>
    <property type="match status" value="1"/>
</dbReference>
<dbReference type="NCBIfam" id="TIGR04269">
    <property type="entry name" value="SAM_SPASM_FxsB"/>
    <property type="match status" value="1"/>
</dbReference>
<dbReference type="InterPro" id="IPR007197">
    <property type="entry name" value="rSAM"/>
</dbReference>
<dbReference type="GeneID" id="93732385"/>
<evidence type="ECO:0000313" key="8">
    <source>
        <dbReference type="Proteomes" id="UP000002357"/>
    </source>
</evidence>
<dbReference type="RefSeq" id="WP_003959920.1">
    <property type="nucleotide sequence ID" value="NZ_CM000913.1"/>
</dbReference>
<dbReference type="SFLD" id="SFLDG01386">
    <property type="entry name" value="main_SPASM_domain-containing"/>
    <property type="match status" value="1"/>
</dbReference>
<dbReference type="InterPro" id="IPR023867">
    <property type="entry name" value="Sulphatase_maturase_rSAM"/>
</dbReference>
<feature type="compositionally biased region" description="Low complexity" evidence="5">
    <location>
        <begin position="761"/>
        <end position="800"/>
    </location>
</feature>
<keyword evidence="2" id="KW-0479">Metal-binding</keyword>
<feature type="compositionally biased region" description="Low complexity" evidence="5">
    <location>
        <begin position="838"/>
        <end position="849"/>
    </location>
</feature>
<feature type="domain" description="Radical SAM core" evidence="6">
    <location>
        <begin position="5"/>
        <end position="242"/>
    </location>
</feature>
<protein>
    <submittedName>
        <fullName evidence="7">Radical SAM domain-containing protein</fullName>
    </submittedName>
</protein>
<dbReference type="InterPro" id="IPR026335">
    <property type="entry name" value="rSAM_SPASM_FxsB"/>
</dbReference>
<dbReference type="KEGG" id="sclf:BB341_23235"/>
<evidence type="ECO:0000256" key="1">
    <source>
        <dbReference type="ARBA" id="ARBA00022691"/>
    </source>
</evidence>
<dbReference type="InterPro" id="IPR026337">
    <property type="entry name" value="AKG_HExxH"/>
</dbReference>
<dbReference type="GO" id="GO:0016491">
    <property type="term" value="F:oxidoreductase activity"/>
    <property type="evidence" value="ECO:0007669"/>
    <property type="project" value="InterPro"/>
</dbReference>
<keyword evidence="8" id="KW-1185">Reference proteome</keyword>
<evidence type="ECO:0000313" key="7">
    <source>
        <dbReference type="EMBL" id="EFG06028.1"/>
    </source>
</evidence>
<dbReference type="PROSITE" id="PS51918">
    <property type="entry name" value="RADICAL_SAM"/>
    <property type="match status" value="1"/>
</dbReference>
<evidence type="ECO:0000256" key="3">
    <source>
        <dbReference type="ARBA" id="ARBA00023004"/>
    </source>
</evidence>
<dbReference type="NCBIfam" id="NF040587">
    <property type="entry name" value="rSAM_lost_HExxH"/>
    <property type="match status" value="1"/>
</dbReference>
<dbReference type="EMBL" id="CM000913">
    <property type="protein sequence ID" value="EFG06028.1"/>
    <property type="molecule type" value="Genomic_DNA"/>
</dbReference>
<dbReference type="STRING" id="1901.BB341_23235"/>
<evidence type="ECO:0000256" key="5">
    <source>
        <dbReference type="SAM" id="MobiDB-lite"/>
    </source>
</evidence>
<dbReference type="eggNOG" id="COG0641">
    <property type="taxonomic scope" value="Bacteria"/>
</dbReference>
<dbReference type="SFLD" id="SFLDG01072">
    <property type="entry name" value="dehydrogenase_like"/>
    <property type="match status" value="1"/>
</dbReference>
<dbReference type="SFLD" id="SFLDG01067">
    <property type="entry name" value="SPASM/twitch_domain_containing"/>
    <property type="match status" value="1"/>
</dbReference>
<dbReference type="Gene3D" id="3.20.20.70">
    <property type="entry name" value="Aldolase class I"/>
    <property type="match status" value="1"/>
</dbReference>
<dbReference type="GO" id="GO:0051536">
    <property type="term" value="F:iron-sulfur cluster binding"/>
    <property type="evidence" value="ECO:0007669"/>
    <property type="project" value="UniProtKB-KW"/>
</dbReference>
<feature type="region of interest" description="Disordered" evidence="5">
    <location>
        <begin position="618"/>
        <end position="637"/>
    </location>
</feature>
<feature type="compositionally biased region" description="Pro residues" evidence="5">
    <location>
        <begin position="850"/>
        <end position="859"/>
    </location>
</feature>
<dbReference type="Proteomes" id="UP000002357">
    <property type="component" value="Chromosome"/>
</dbReference>
<keyword evidence="4" id="KW-0411">Iron-sulfur</keyword>
<feature type="compositionally biased region" description="Pro residues" evidence="5">
    <location>
        <begin position="816"/>
        <end position="827"/>
    </location>
</feature>
<dbReference type="SUPFAM" id="SSF102114">
    <property type="entry name" value="Radical SAM enzymes"/>
    <property type="match status" value="1"/>
</dbReference>
<evidence type="ECO:0000256" key="4">
    <source>
        <dbReference type="ARBA" id="ARBA00023014"/>
    </source>
</evidence>
<dbReference type="SFLD" id="SFLDS00029">
    <property type="entry name" value="Radical_SAM"/>
    <property type="match status" value="1"/>
</dbReference>
<keyword evidence="3" id="KW-0408">Iron</keyword>
<dbReference type="InterPro" id="IPR058240">
    <property type="entry name" value="rSAM_sf"/>
</dbReference>
<evidence type="ECO:0000256" key="2">
    <source>
        <dbReference type="ARBA" id="ARBA00022723"/>
    </source>
</evidence>
<reference evidence="7 8" key="1">
    <citation type="journal article" date="2010" name="Genome Biol. Evol.">
        <title>The sequence of a 1.8-mb bacterial linear plasmid reveals a rich evolutionary reservoir of secondary metabolic pathways.</title>
        <authorList>
            <person name="Medema M.H."/>
            <person name="Trefzer A."/>
            <person name="Kovalchuk A."/>
            <person name="van den Berg M."/>
            <person name="Mueller U."/>
            <person name="Heijne W."/>
            <person name="Wu L."/>
            <person name="Alam M.T."/>
            <person name="Ronning C.M."/>
            <person name="Nierman W.C."/>
            <person name="Bovenberg R.A.L."/>
            <person name="Breitling R."/>
            <person name="Takano E."/>
        </authorList>
    </citation>
    <scope>NUCLEOTIDE SEQUENCE [LARGE SCALE GENOMIC DNA]</scope>
    <source>
        <strain evidence="8">ATCC 27064 / DSM 738 / JCM 4710 / NBRC 13307 / NCIMB 12785 / NRRL 3585 / VKM Ac-602</strain>
    </source>
</reference>
<keyword evidence="1" id="KW-0949">S-adenosyl-L-methionine</keyword>
<accession>E2PXA6</accession>
<dbReference type="NCBIfam" id="TIGR04267">
    <property type="entry name" value="mod_HExxH"/>
    <property type="match status" value="1"/>
</dbReference>
<feature type="region of interest" description="Disordered" evidence="5">
    <location>
        <begin position="752"/>
        <end position="877"/>
    </location>
</feature>
<sequence>MKGPLVPFREIVLKVHSRCDLACDHCYIYEHADHSWRNRPRAITDEAISWTALRLAEHAKNHALPSVSVILHGGEPLLAGTERLRRVCAELTSALDGVAALDLRIHTNGLQLGPRYLELFDEFGVRVGVSLDGDRAANDRHRRFADGRTSHPLVLRALSLLREERWRHLYLGLLCTIDVANDPVAVYDALAALEPPRIDFLLPHATWDTPPERPDGSPTAYADWLLTVFDRWDAQGRPLPVRLFDSVLSTLAGGPSLTESLGLAPTDLVVVETDGTLEQVDSLKSAYDGAAATGFDVFTHPFDLVASHPGVQARQQGLDGVSAVCRRCPVVRSCGGGLYTHRYGAAHGFDHTSVYCADLEALIRGVERRAAPGLIPAAVTSTAALRTEHRELTRILLALLHTELAGRGGAAWDRAWELALALDTDGGPLDAVCAHPYTHTWLRRTLAALAADRPGAVPEALRLSAHLAAALIRAGDPTPVRVVYENGVLQLPALGRLRLGGSGASGEADIRAEEGGFSVTPDGRPPIRVALGSPAAADERWDPVRTVGGRGGAPLLLLDDLDPHRDCFGPPVRGRLTGAEAAAWDERLTGAWELLLRAAPRQAAEAAAALTTLTPLDPGTRAAAPVPGRSATSEAAVGGHGHGALGLALPGTPGELAALLLRGLAAARLAALLDVCDLYAEDGWWRYPAPWQEGAEVPVSELLAGAVERVALAALDPGAAAPARAALDALDGAPELSVAGHRFLARLREELTEPAERADRPGAAPARPGAAGPASPTGGAPAGGAPVPEAPAPSSAGAPAPAAPAPGGPTGGVPAPVAPPSEAPFPGAPASAPVDGVPALSAPADAAPSAPAPGAPPAPALDGTGAGPAGPPAPGHG</sequence>
<dbReference type="AlphaFoldDB" id="E2PXA6"/>
<organism evidence="7 8">
    <name type="scientific">Streptomyces clavuligerus</name>
    <dbReference type="NCBI Taxonomy" id="1901"/>
    <lineage>
        <taxon>Bacteria</taxon>
        <taxon>Bacillati</taxon>
        <taxon>Actinomycetota</taxon>
        <taxon>Actinomycetes</taxon>
        <taxon>Kitasatosporales</taxon>
        <taxon>Streptomycetaceae</taxon>
        <taxon>Streptomyces</taxon>
    </lineage>
</organism>
<proteinExistence type="predicted"/>
<dbReference type="CDD" id="cd01335">
    <property type="entry name" value="Radical_SAM"/>
    <property type="match status" value="1"/>
</dbReference>
<name>E2PXA6_STRCL</name>
<gene>
    <name evidence="7" type="ORF">SCLAV_0951</name>
</gene>
<dbReference type="InterPro" id="IPR013785">
    <property type="entry name" value="Aldolase_TIM"/>
</dbReference>
<dbReference type="GO" id="GO:0046872">
    <property type="term" value="F:metal ion binding"/>
    <property type="evidence" value="ECO:0007669"/>
    <property type="project" value="UniProtKB-KW"/>
</dbReference>
<evidence type="ECO:0000259" key="6">
    <source>
        <dbReference type="PROSITE" id="PS51918"/>
    </source>
</evidence>
<dbReference type="PANTHER" id="PTHR43273:SF8">
    <property type="entry name" value="RADICAL SAM DOMAIN PROTEIN"/>
    <property type="match status" value="1"/>
</dbReference>
<dbReference type="Pfam" id="PF04055">
    <property type="entry name" value="Radical_SAM"/>
    <property type="match status" value="1"/>
</dbReference>